<feature type="transmembrane region" description="Helical" evidence="7">
    <location>
        <begin position="362"/>
        <end position="386"/>
    </location>
</feature>
<feature type="transmembrane region" description="Helical" evidence="7">
    <location>
        <begin position="328"/>
        <end position="350"/>
    </location>
</feature>
<dbReference type="InterPro" id="IPR011701">
    <property type="entry name" value="MFS"/>
</dbReference>
<feature type="transmembrane region" description="Helical" evidence="7">
    <location>
        <begin position="493"/>
        <end position="519"/>
    </location>
</feature>
<comment type="subcellular location">
    <subcellularLocation>
        <location evidence="1">Cell membrane</location>
        <topology evidence="1">Multi-pass membrane protein</topology>
    </subcellularLocation>
</comment>
<evidence type="ECO:0000256" key="4">
    <source>
        <dbReference type="ARBA" id="ARBA00022989"/>
    </source>
</evidence>
<reference evidence="9 10" key="1">
    <citation type="submission" date="2020-02" db="EMBL/GenBank/DDBJ databases">
        <title>Characterization of phylogenetic diversity of novel bifidobacterial species isolated in Czech ZOOs.</title>
        <authorList>
            <person name="Lugli G.A."/>
            <person name="Vera N.B."/>
            <person name="Ventura M."/>
        </authorList>
    </citation>
    <scope>NUCLEOTIDE SEQUENCE [LARGE SCALE GENOMIC DNA]</scope>
    <source>
        <strain evidence="9 10">DSM 109960</strain>
    </source>
</reference>
<dbReference type="Proteomes" id="UP000529710">
    <property type="component" value="Unassembled WGS sequence"/>
</dbReference>
<keyword evidence="2" id="KW-0813">Transport</keyword>
<dbReference type="InterPro" id="IPR036259">
    <property type="entry name" value="MFS_trans_sf"/>
</dbReference>
<dbReference type="SUPFAM" id="SSF103473">
    <property type="entry name" value="MFS general substrate transporter"/>
    <property type="match status" value="1"/>
</dbReference>
<keyword evidence="4 7" id="KW-1133">Transmembrane helix</keyword>
<feature type="transmembrane region" description="Helical" evidence="7">
    <location>
        <begin position="289"/>
        <end position="308"/>
    </location>
</feature>
<dbReference type="PANTHER" id="PTHR42718">
    <property type="entry name" value="MAJOR FACILITATOR SUPERFAMILY MULTIDRUG TRANSPORTER MFSC"/>
    <property type="match status" value="1"/>
</dbReference>
<organism evidence="9 10">
    <name type="scientific">Bifidobacterium erythrocebi</name>
    <dbReference type="NCBI Taxonomy" id="2675325"/>
    <lineage>
        <taxon>Bacteria</taxon>
        <taxon>Bacillati</taxon>
        <taxon>Actinomycetota</taxon>
        <taxon>Actinomycetes</taxon>
        <taxon>Bifidobacteriales</taxon>
        <taxon>Bifidobacteriaceae</taxon>
        <taxon>Bifidobacterium</taxon>
    </lineage>
</organism>
<feature type="transmembrane region" description="Helical" evidence="7">
    <location>
        <begin position="395"/>
        <end position="416"/>
    </location>
</feature>
<evidence type="ECO:0000259" key="8">
    <source>
        <dbReference type="PROSITE" id="PS50850"/>
    </source>
</evidence>
<dbReference type="PRINTS" id="PR01036">
    <property type="entry name" value="TCRTETB"/>
</dbReference>
<feature type="transmembrane region" description="Helical" evidence="7">
    <location>
        <begin position="189"/>
        <end position="211"/>
    </location>
</feature>
<feature type="compositionally biased region" description="Polar residues" evidence="6">
    <location>
        <begin position="15"/>
        <end position="26"/>
    </location>
</feature>
<feature type="transmembrane region" description="Helical" evidence="7">
    <location>
        <begin position="62"/>
        <end position="88"/>
    </location>
</feature>
<feature type="transmembrane region" description="Helical" evidence="7">
    <location>
        <begin position="248"/>
        <end position="269"/>
    </location>
</feature>
<dbReference type="GO" id="GO:0005886">
    <property type="term" value="C:plasma membrane"/>
    <property type="evidence" value="ECO:0007669"/>
    <property type="project" value="UniProtKB-SubCell"/>
</dbReference>
<evidence type="ECO:0000256" key="5">
    <source>
        <dbReference type="ARBA" id="ARBA00023136"/>
    </source>
</evidence>
<keyword evidence="5 7" id="KW-0472">Membrane</keyword>
<evidence type="ECO:0000313" key="10">
    <source>
        <dbReference type="Proteomes" id="UP000529710"/>
    </source>
</evidence>
<feature type="region of interest" description="Disordered" evidence="6">
    <location>
        <begin position="1"/>
        <end position="54"/>
    </location>
</feature>
<dbReference type="PROSITE" id="PS50850">
    <property type="entry name" value="MFS"/>
    <property type="match status" value="1"/>
</dbReference>
<sequence length="540" mass="56485">MERNTGRNVRMGAPTETTNADNTINTAQAASAVQSQQSVQSPQPPQQPQAQQSDDEKISGKLIGSIIAVGSLAFIGILTETVMTVLFPSLMREFSVSTSTVQWITTIYLLSVAATMPVSSFLKRRFKIKALFLAAVALAIIGSLIMIVAHAFPLLLLARVIQGIGSGIATPLMMNIILEQSPRSKIGRLMGVGSLVITVAPAIGPTVGGAVTSVLPWRAIFVIAIPIILLAAVIGCRCIEQKVPNEDAYLDPLQLTAIVFALVGLVLALNQDGVAVGKLVSGGDATFPIVVTVVCLVVGLGSLVLFAYMSSRAFSPLLRLGILRDPVVLLHAVAYTLMPLVAIGYGYVITNVAQLSLGTSTFVAGALVLPGALVGAVCAPLGGWFYDRFGAVKPILIPMGIAILGPTLMLVFSMRLTATMLAGFYFIFGFFYAIGNANVMTSALSEVPGAFKPDGNAIFNTCLQFGGAAGTALFATILSVAQAGAGAEGTASFAHATAVGGAWIFATMILICLIGWSCLAMAMRIRVRRHAAASRRGRDQ</sequence>
<dbReference type="PANTHER" id="PTHR42718:SF9">
    <property type="entry name" value="MAJOR FACILITATOR SUPERFAMILY MULTIDRUG TRANSPORTER MFSC"/>
    <property type="match status" value="1"/>
</dbReference>
<feature type="transmembrane region" description="Helical" evidence="7">
    <location>
        <begin position="422"/>
        <end position="445"/>
    </location>
</feature>
<accession>A0A7Y0EU66</accession>
<proteinExistence type="predicted"/>
<evidence type="ECO:0000256" key="2">
    <source>
        <dbReference type="ARBA" id="ARBA00022448"/>
    </source>
</evidence>
<evidence type="ECO:0000256" key="6">
    <source>
        <dbReference type="SAM" id="MobiDB-lite"/>
    </source>
</evidence>
<feature type="transmembrane region" description="Helical" evidence="7">
    <location>
        <begin position="217"/>
        <end position="236"/>
    </location>
</feature>
<keyword evidence="10" id="KW-1185">Reference proteome</keyword>
<evidence type="ECO:0000256" key="7">
    <source>
        <dbReference type="SAM" id="Phobius"/>
    </source>
</evidence>
<keyword evidence="3 7" id="KW-0812">Transmembrane</keyword>
<dbReference type="EMBL" id="JAAIIF010000009">
    <property type="protein sequence ID" value="NMM96500.1"/>
    <property type="molecule type" value="Genomic_DNA"/>
</dbReference>
<evidence type="ECO:0000313" key="9">
    <source>
        <dbReference type="EMBL" id="NMM96500.1"/>
    </source>
</evidence>
<feature type="domain" description="Major facilitator superfamily (MFS) profile" evidence="8">
    <location>
        <begin position="65"/>
        <end position="524"/>
    </location>
</feature>
<feature type="compositionally biased region" description="Low complexity" evidence="6">
    <location>
        <begin position="27"/>
        <end position="41"/>
    </location>
</feature>
<dbReference type="Gene3D" id="1.20.1720.10">
    <property type="entry name" value="Multidrug resistance protein D"/>
    <property type="match status" value="1"/>
</dbReference>
<dbReference type="Gene3D" id="1.20.1250.20">
    <property type="entry name" value="MFS general substrate transporter like domains"/>
    <property type="match status" value="1"/>
</dbReference>
<evidence type="ECO:0000256" key="1">
    <source>
        <dbReference type="ARBA" id="ARBA00004651"/>
    </source>
</evidence>
<comment type="caution">
    <text evidence="9">The sequence shown here is derived from an EMBL/GenBank/DDBJ whole genome shotgun (WGS) entry which is preliminary data.</text>
</comment>
<dbReference type="AlphaFoldDB" id="A0A7Y0EU66"/>
<protein>
    <submittedName>
        <fullName evidence="9">Lincomycin resistance protein LmrB</fullName>
    </submittedName>
</protein>
<feature type="transmembrane region" description="Helical" evidence="7">
    <location>
        <begin position="130"/>
        <end position="150"/>
    </location>
</feature>
<evidence type="ECO:0000256" key="3">
    <source>
        <dbReference type="ARBA" id="ARBA00022692"/>
    </source>
</evidence>
<dbReference type="Pfam" id="PF07690">
    <property type="entry name" value="MFS_1"/>
    <property type="match status" value="1"/>
</dbReference>
<feature type="transmembrane region" description="Helical" evidence="7">
    <location>
        <begin position="156"/>
        <end position="177"/>
    </location>
</feature>
<dbReference type="GO" id="GO:0022857">
    <property type="term" value="F:transmembrane transporter activity"/>
    <property type="evidence" value="ECO:0007669"/>
    <property type="project" value="InterPro"/>
</dbReference>
<feature type="transmembrane region" description="Helical" evidence="7">
    <location>
        <begin position="457"/>
        <end position="481"/>
    </location>
</feature>
<dbReference type="InterPro" id="IPR020846">
    <property type="entry name" value="MFS_dom"/>
</dbReference>
<name>A0A7Y0EU66_9BIFI</name>
<gene>
    <name evidence="9" type="ORF">G1C98_1236</name>
</gene>
<feature type="transmembrane region" description="Helical" evidence="7">
    <location>
        <begin position="100"/>
        <end position="118"/>
    </location>
</feature>